<evidence type="ECO:0000259" key="2">
    <source>
        <dbReference type="Pfam" id="PF04773"/>
    </source>
</evidence>
<dbReference type="EMBL" id="SAYW01000001">
    <property type="protein sequence ID" value="RWU10812.1"/>
    <property type="molecule type" value="Genomic_DNA"/>
</dbReference>
<name>A0A451GD83_9SPHI</name>
<feature type="domain" description="FecR protein" evidence="2">
    <location>
        <begin position="98"/>
        <end position="193"/>
    </location>
</feature>
<dbReference type="Proteomes" id="UP000284120">
    <property type="component" value="Unassembled WGS sequence"/>
</dbReference>
<dbReference type="Gene3D" id="3.55.50.30">
    <property type="match status" value="1"/>
</dbReference>
<keyword evidence="1" id="KW-1133">Transmembrane helix</keyword>
<proteinExistence type="predicted"/>
<dbReference type="GO" id="GO:0016989">
    <property type="term" value="F:sigma factor antagonist activity"/>
    <property type="evidence" value="ECO:0007669"/>
    <property type="project" value="TreeGrafter"/>
</dbReference>
<comment type="caution">
    <text evidence="4">The sequence shown here is derived from an EMBL/GenBank/DDBJ whole genome shotgun (WGS) entry which is preliminary data.</text>
</comment>
<dbReference type="InterPro" id="IPR012373">
    <property type="entry name" value="Ferrdict_sens_TM"/>
</dbReference>
<feature type="domain" description="Protein FecR C-terminal" evidence="3">
    <location>
        <begin position="238"/>
        <end position="305"/>
    </location>
</feature>
<evidence type="ECO:0000256" key="1">
    <source>
        <dbReference type="SAM" id="Phobius"/>
    </source>
</evidence>
<evidence type="ECO:0000313" key="5">
    <source>
        <dbReference type="Proteomes" id="UP000284120"/>
    </source>
</evidence>
<keyword evidence="5" id="KW-1185">Reference proteome</keyword>
<evidence type="ECO:0000313" key="4">
    <source>
        <dbReference type="EMBL" id="RWU10812.1"/>
    </source>
</evidence>
<keyword evidence="1" id="KW-0812">Transmembrane</keyword>
<dbReference type="PIRSF" id="PIRSF018266">
    <property type="entry name" value="FecR"/>
    <property type="match status" value="1"/>
</dbReference>
<accession>A0A451GD83</accession>
<dbReference type="InterPro" id="IPR006860">
    <property type="entry name" value="FecR"/>
</dbReference>
<feature type="transmembrane region" description="Helical" evidence="1">
    <location>
        <begin position="62"/>
        <end position="81"/>
    </location>
</feature>
<sequence length="308" mass="35284">MAKKNVFAERRKIEQQADAWFDRTNDNIPFKAFADEREEISTGEEILGEIRRKINRQKLYKLWRNIAAAAVILISAGTFAYRSYQSANSTTIARTWDSYAAKKGEFKKILLPDSSVVHLRPGAKIQVAHPFKQQTRRVKLEVGEAYFEVSHDPVHPFLVTTGQLTTEVLGTKFIINNDPLLTDIRVALLSGKVAVRNQRAQLGLLLPNQQLSFNRYQETAKLENTKAYSTERWLKGEYLLEDVPLTSFAKTFGNTFSMEVKFKQSALEQLHVSMQFNKGDNPKNILNQLKLIHGLHYQIKDKEVVLMK</sequence>
<dbReference type="RefSeq" id="WP_113646293.1">
    <property type="nucleotide sequence ID" value="NZ_QMHN01000001.1"/>
</dbReference>
<gene>
    <name evidence="4" type="ORF">DPV69_05635</name>
</gene>
<keyword evidence="1" id="KW-0472">Membrane</keyword>
<dbReference type="PANTHER" id="PTHR30273:SF2">
    <property type="entry name" value="PROTEIN FECR"/>
    <property type="match status" value="1"/>
</dbReference>
<dbReference type="OrthoDB" id="700427at2"/>
<dbReference type="PANTHER" id="PTHR30273">
    <property type="entry name" value="PERIPLASMIC SIGNAL SENSOR AND SIGMA FACTOR ACTIVATOR FECR-RELATED"/>
    <property type="match status" value="1"/>
</dbReference>
<dbReference type="InterPro" id="IPR032508">
    <property type="entry name" value="FecR_C"/>
</dbReference>
<dbReference type="Gene3D" id="2.60.120.1440">
    <property type="match status" value="1"/>
</dbReference>
<dbReference type="Pfam" id="PF04773">
    <property type="entry name" value="FecR"/>
    <property type="match status" value="1"/>
</dbReference>
<dbReference type="Pfam" id="PF16344">
    <property type="entry name" value="FecR_C"/>
    <property type="match status" value="1"/>
</dbReference>
<organism evidence="4 5">
    <name type="scientific">Pedobacter chitinilyticus</name>
    <dbReference type="NCBI Taxonomy" id="2233776"/>
    <lineage>
        <taxon>Bacteria</taxon>
        <taxon>Pseudomonadati</taxon>
        <taxon>Bacteroidota</taxon>
        <taxon>Sphingobacteriia</taxon>
        <taxon>Sphingobacteriales</taxon>
        <taxon>Sphingobacteriaceae</taxon>
        <taxon>Pedobacter</taxon>
    </lineage>
</organism>
<dbReference type="AlphaFoldDB" id="A0A451GD83"/>
<reference evidence="4 5" key="1">
    <citation type="submission" date="2018-06" db="EMBL/GenBank/DDBJ databases">
        <title>Pedobacter endophyticus sp. nov., an endophytic bacterium isolated from a leaf of Triticum aestivum.</title>
        <authorList>
            <person name="Zhang L."/>
        </authorList>
    </citation>
    <scope>NUCLEOTIDE SEQUENCE [LARGE SCALE GENOMIC DNA]</scope>
    <source>
        <strain evidence="4 5">CM134L-2</strain>
    </source>
</reference>
<protein>
    <submittedName>
        <fullName evidence="4">DUF4974 domain-containing protein</fullName>
    </submittedName>
</protein>
<evidence type="ECO:0000259" key="3">
    <source>
        <dbReference type="Pfam" id="PF16344"/>
    </source>
</evidence>